<dbReference type="EMBL" id="VOBR01000014">
    <property type="protein sequence ID" value="TWP50048.1"/>
    <property type="molecule type" value="Genomic_DNA"/>
</dbReference>
<reference evidence="1 2" key="1">
    <citation type="submission" date="2019-07" db="EMBL/GenBank/DDBJ databases">
        <title>Lentzea xizangensis sp. nov., isolated from Qinghai-Tibetan Plateau Soils.</title>
        <authorList>
            <person name="Huang J."/>
        </authorList>
    </citation>
    <scope>NUCLEOTIDE SEQUENCE [LARGE SCALE GENOMIC DNA]</scope>
    <source>
        <strain evidence="1 2">FXJ1.1311</strain>
    </source>
</reference>
<evidence type="ECO:0000313" key="1">
    <source>
        <dbReference type="EMBL" id="TWP50048.1"/>
    </source>
</evidence>
<proteinExistence type="predicted"/>
<organism evidence="1 2">
    <name type="scientific">Lentzea tibetensis</name>
    <dbReference type="NCBI Taxonomy" id="2591470"/>
    <lineage>
        <taxon>Bacteria</taxon>
        <taxon>Bacillati</taxon>
        <taxon>Actinomycetota</taxon>
        <taxon>Actinomycetes</taxon>
        <taxon>Pseudonocardiales</taxon>
        <taxon>Pseudonocardiaceae</taxon>
        <taxon>Lentzea</taxon>
    </lineage>
</organism>
<dbReference type="AlphaFoldDB" id="A0A563ESD7"/>
<dbReference type="SUPFAM" id="SSF55874">
    <property type="entry name" value="ATPase domain of HSP90 chaperone/DNA topoisomerase II/histidine kinase"/>
    <property type="match status" value="1"/>
</dbReference>
<dbReference type="InterPro" id="IPR036890">
    <property type="entry name" value="HATPase_C_sf"/>
</dbReference>
<dbReference type="RefSeq" id="WP_146354148.1">
    <property type="nucleotide sequence ID" value="NZ_VOBR01000014.1"/>
</dbReference>
<sequence length="929" mass="98621">MTDPFGTAALRAAVLSAWRDSPTRFREDANAEEDLRIGSYRDRLFVELAQNAADAAPPEGGFLRISLVDGELRAANTGAPLTTAGVAALASLRASAKESGVGQFGVGFAAVLAVTDAPRVVSLSGGVEFSAARTRDEVPELAAQRGGDVPVLRLVWPCVEDVPDGFATEVRLPVSGEVSLDSFALQAPDLLLALPGLRRIEVGSQVWERSESADGVVTVGSTRWLVERASGEVPASFVQGVETRPQWTVTWAYPLDSPLGEDVLHAPTPTDERLSLPARLLATLPVEPSRRRILPGEAAWFVLDQAAALYPALVARIPAVERTSLVPLPGFPLSEVDSRLRSSLLQSLRTAAWLPLASGEWAAPSAARVLDVVSDELVELVEDALPGLLDASLSEPSHAKALAALEVPRLSVAEVVAALSGVGGDPAWWRDVYAAFEPLADVSSDVREALSALPVPLADGRLVTGPRTVLIADEPLPGLRIVHPDAVHPLLTRLGAVEAGASELLDSAGLREAVQRSVEDAQAGLDGAELVETVLRLVDRSSVRPGEQPWLSALALRDSSGDWRRADELVLPDSPLREVLEPDAFAVLDKRVADAWPRTALAAVGVLDGFQVVVDDEATEPDHDLPDEGYWWDSAEEPPSRVIGVRDLDLVADWPAALRLLAADPVTWRAVTEPDGYTGWWISQYARLAGQAPGTWCLPEAADLLGLYDPVPDLDLPRHALVAAGVRSELVLRGDDDVTDLVARLGDPSRAVPDALALRAHAALAEVPPSGDVLDCERVRVLSGEAVPADDVVILDQPWLLGVLPPSRVLASAVATEELAELLDLPFASEEVGGTPSSDGEPVPWHSLGAVRVACELLEVELPAGVVVVHDSLVVSGQVVSWWMVGGEPHAEDTPEGLARALAWTTGRWADRHTFAALITDPTPAVLLG</sequence>
<comment type="caution">
    <text evidence="1">The sequence shown here is derived from an EMBL/GenBank/DDBJ whole genome shotgun (WGS) entry which is preliminary data.</text>
</comment>
<keyword evidence="2" id="KW-1185">Reference proteome</keyword>
<evidence type="ECO:0000313" key="2">
    <source>
        <dbReference type="Proteomes" id="UP000316639"/>
    </source>
</evidence>
<dbReference type="NCBIfam" id="NF047352">
    <property type="entry name" value="P_loop_sacsin"/>
    <property type="match status" value="1"/>
</dbReference>
<accession>A0A563ESD7</accession>
<dbReference type="Proteomes" id="UP000316639">
    <property type="component" value="Unassembled WGS sequence"/>
</dbReference>
<protein>
    <recommendedName>
        <fullName evidence="3">Molecular chaperone Hsp90</fullName>
    </recommendedName>
</protein>
<name>A0A563ESD7_9PSEU</name>
<evidence type="ECO:0008006" key="3">
    <source>
        <dbReference type="Google" id="ProtNLM"/>
    </source>
</evidence>
<dbReference type="OrthoDB" id="3201966at2"/>
<gene>
    <name evidence="1" type="ORF">FKR81_22765</name>
</gene>